<protein>
    <submittedName>
        <fullName evidence="1">Uncharacterized protein</fullName>
    </submittedName>
</protein>
<comment type="caution">
    <text evidence="1">The sequence shown here is derived from an EMBL/GenBank/DDBJ whole genome shotgun (WGS) entry which is preliminary data.</text>
</comment>
<evidence type="ECO:0000313" key="1">
    <source>
        <dbReference type="EMBL" id="KAJ7993456.1"/>
    </source>
</evidence>
<sequence>MEISLLLEQSDTDQMEELTIYGHYGASHSEYKACSAISFSIYCRNIVWVWYLNTQKLDITTFERTFQRTNVSCQLQTVPEPSTGVRVSEGDQYVLKVMNTVDSQNPALVELQTLVMALLLQRGLPSQTALPNISGHLVSQEYIDCGFGRQKYLVRLLTFLPGTTIAKVPCSTQILYEVGKMAAKMDLVLQEMEHPQLHLLNREMFIWNLSNVPLLESYLSVMDGDPMQEVVTAVIQQYKACVQPKLSCCRKSLNHGDFNDHNILLQPDGSAGYQISGILDFADMSFGYYVYELAISIMYMMIENPTPLDVGGVVLAGWETVIPLNQAERDCLYLLVLSRFCQSLVLARHAVVQQPENEEYLMITAKTGVRHLCQLWELGKEAVERRWFQIAAQYRPGGDPVVPTEPKEVQQ</sequence>
<keyword evidence="2" id="KW-1185">Reference proteome</keyword>
<dbReference type="Proteomes" id="UP001157502">
    <property type="component" value="Chromosome 24"/>
</dbReference>
<accession>A0ACC2FQ27</accession>
<name>A0ACC2FQ27_DALPE</name>
<dbReference type="EMBL" id="CM055751">
    <property type="protein sequence ID" value="KAJ7993456.1"/>
    <property type="molecule type" value="Genomic_DNA"/>
</dbReference>
<proteinExistence type="predicted"/>
<organism evidence="1 2">
    <name type="scientific">Dallia pectoralis</name>
    <name type="common">Alaska blackfish</name>
    <dbReference type="NCBI Taxonomy" id="75939"/>
    <lineage>
        <taxon>Eukaryota</taxon>
        <taxon>Metazoa</taxon>
        <taxon>Chordata</taxon>
        <taxon>Craniata</taxon>
        <taxon>Vertebrata</taxon>
        <taxon>Euteleostomi</taxon>
        <taxon>Actinopterygii</taxon>
        <taxon>Neopterygii</taxon>
        <taxon>Teleostei</taxon>
        <taxon>Protacanthopterygii</taxon>
        <taxon>Esociformes</taxon>
        <taxon>Umbridae</taxon>
        <taxon>Dallia</taxon>
    </lineage>
</organism>
<evidence type="ECO:0000313" key="2">
    <source>
        <dbReference type="Proteomes" id="UP001157502"/>
    </source>
</evidence>
<gene>
    <name evidence="1" type="ORF">DPEC_G00272620</name>
</gene>
<reference evidence="1" key="1">
    <citation type="submission" date="2021-05" db="EMBL/GenBank/DDBJ databases">
        <authorList>
            <person name="Pan Q."/>
            <person name="Jouanno E."/>
            <person name="Zahm M."/>
            <person name="Klopp C."/>
            <person name="Cabau C."/>
            <person name="Louis A."/>
            <person name="Berthelot C."/>
            <person name="Parey E."/>
            <person name="Roest Crollius H."/>
            <person name="Montfort J."/>
            <person name="Robinson-Rechavi M."/>
            <person name="Bouchez O."/>
            <person name="Lampietro C."/>
            <person name="Lopez Roques C."/>
            <person name="Donnadieu C."/>
            <person name="Postlethwait J."/>
            <person name="Bobe J."/>
            <person name="Dillon D."/>
            <person name="Chandos A."/>
            <person name="von Hippel F."/>
            <person name="Guiguen Y."/>
        </authorList>
    </citation>
    <scope>NUCLEOTIDE SEQUENCE</scope>
    <source>
        <strain evidence="1">YG-Jan2019</strain>
    </source>
</reference>